<gene>
    <name evidence="2" type="ORF">IGS68_13645</name>
</gene>
<organism evidence="2 3">
    <name type="scientific">Skermanella cutis</name>
    <dbReference type="NCBI Taxonomy" id="2775420"/>
    <lineage>
        <taxon>Bacteria</taxon>
        <taxon>Pseudomonadati</taxon>
        <taxon>Pseudomonadota</taxon>
        <taxon>Alphaproteobacteria</taxon>
        <taxon>Rhodospirillales</taxon>
        <taxon>Azospirillaceae</taxon>
        <taxon>Skermanella</taxon>
    </lineage>
</organism>
<evidence type="ECO:0000313" key="3">
    <source>
        <dbReference type="Proteomes" id="UP000595197"/>
    </source>
</evidence>
<dbReference type="EMBL" id="CP067420">
    <property type="protein sequence ID" value="QQP92174.1"/>
    <property type="molecule type" value="Genomic_DNA"/>
</dbReference>
<sequence>MIASLARTALVLLILSLAGTARADQPADPVARLNDGILALMRAAESGTPAAARLGDFEPVVRGSFDLETSLRVAVPGYDRALEAERRALLDAFVRRNAAQYVSRFDGYSGETIEIAGERSGPRNTTLVETRLLRPRGSPVVLTYVVRRMGDGWGIVDVLLNGSVSQLAVQRSDFAATLRSGGIPALIREFDAYADGVTG</sequence>
<dbReference type="Pfam" id="PF05494">
    <property type="entry name" value="MlaC"/>
    <property type="match status" value="1"/>
</dbReference>
<dbReference type="PANTHER" id="PTHR36573:SF1">
    <property type="entry name" value="INTERMEMBRANE PHOSPHOLIPID TRANSPORT SYSTEM BINDING PROTEIN MLAC"/>
    <property type="match status" value="1"/>
</dbReference>
<dbReference type="Proteomes" id="UP000595197">
    <property type="component" value="Chromosome"/>
</dbReference>
<dbReference type="Gene3D" id="3.10.450.710">
    <property type="entry name" value="Tgt2/MlaC"/>
    <property type="match status" value="1"/>
</dbReference>
<proteinExistence type="predicted"/>
<evidence type="ECO:0000313" key="2">
    <source>
        <dbReference type="EMBL" id="QQP92174.1"/>
    </source>
</evidence>
<dbReference type="RefSeq" id="WP_201080821.1">
    <property type="nucleotide sequence ID" value="NZ_CP067420.1"/>
</dbReference>
<reference evidence="2" key="1">
    <citation type="submission" date="2021-02" db="EMBL/GenBank/DDBJ databases">
        <title>Skermanella TT6 skin isolate.</title>
        <authorList>
            <person name="Lee K."/>
            <person name="Ganzorig M."/>
        </authorList>
    </citation>
    <scope>NUCLEOTIDE SEQUENCE</scope>
    <source>
        <strain evidence="2">TT6</strain>
    </source>
</reference>
<accession>A0ABX7BCP1</accession>
<dbReference type="InterPro" id="IPR042245">
    <property type="entry name" value="Tgt2/MlaC_sf"/>
</dbReference>
<name>A0ABX7BCP1_9PROT</name>
<dbReference type="InterPro" id="IPR008869">
    <property type="entry name" value="MlaC/ttg2D"/>
</dbReference>
<keyword evidence="3" id="KW-1185">Reference proteome</keyword>
<keyword evidence="1" id="KW-0732">Signal</keyword>
<dbReference type="PANTHER" id="PTHR36573">
    <property type="entry name" value="INTERMEMBRANE PHOSPHOLIPID TRANSPORT SYSTEM BINDING PROTEIN MLAC"/>
    <property type="match status" value="1"/>
</dbReference>
<protein>
    <submittedName>
        <fullName evidence="2">ABC transporter substrate-binding protein</fullName>
    </submittedName>
</protein>
<feature type="chain" id="PRO_5047152223" evidence="1">
    <location>
        <begin position="24"/>
        <end position="199"/>
    </location>
</feature>
<feature type="signal peptide" evidence="1">
    <location>
        <begin position="1"/>
        <end position="23"/>
    </location>
</feature>
<evidence type="ECO:0000256" key="1">
    <source>
        <dbReference type="SAM" id="SignalP"/>
    </source>
</evidence>